<dbReference type="RefSeq" id="WP_072892602.1">
    <property type="nucleotide sequence ID" value="NZ_FQVM01000003.1"/>
</dbReference>
<feature type="transmembrane region" description="Helical" evidence="6">
    <location>
        <begin position="30"/>
        <end position="52"/>
    </location>
</feature>
<sequence length="426" mass="47882">MLYRLKRGLKVLLKRGKSVEKEYSKNARMYLYGIVFFYICSGAFSMIQGLYIKELGIEESFLGFILSTKTAAIALSSIPCALIVTNIGKKKGIILAMLFTPIFIIFQGISSNRWNILLFSILQGAVNGFIVVSEGPFFMENSNEKTRLKLFSYAFAVNVFSTMFGYFVFGNASRKIEMIFGSIIALRYTIILCGIVGLIGCLFVYNIKENDDINIIKDYHQFFSELIKVSTKKYPSKFLIYNAIIGFGAGLVVPYFNVYLKYKANATTDQIGLIMAFSQLSMGIGGLITPIMARKLGRVKTINICQIISIPFLMLIALPPNIYIVAIALFIRNGLMNMTGPVVGAMTMELINKDERSIFASINNISNNLFRALSTALGGFIMANLPYGYEVPYFITALMYLIATILFYKYFHKFDKKTIKIKVKNT</sequence>
<dbReference type="InterPro" id="IPR036259">
    <property type="entry name" value="MFS_trans_sf"/>
</dbReference>
<feature type="transmembrane region" description="Helical" evidence="6">
    <location>
        <begin position="238"/>
        <end position="258"/>
    </location>
</feature>
<gene>
    <name evidence="8" type="ORF">SAMN05443638_10325</name>
</gene>
<dbReference type="InterPro" id="IPR020846">
    <property type="entry name" value="MFS_dom"/>
</dbReference>
<evidence type="ECO:0000256" key="4">
    <source>
        <dbReference type="ARBA" id="ARBA00022989"/>
    </source>
</evidence>
<evidence type="ECO:0000256" key="6">
    <source>
        <dbReference type="SAM" id="Phobius"/>
    </source>
</evidence>
<evidence type="ECO:0000256" key="1">
    <source>
        <dbReference type="ARBA" id="ARBA00004651"/>
    </source>
</evidence>
<feature type="transmembrane region" description="Helical" evidence="6">
    <location>
        <begin position="150"/>
        <end position="169"/>
    </location>
</feature>
<keyword evidence="2" id="KW-0813">Transport</keyword>
<dbReference type="InterPro" id="IPR011701">
    <property type="entry name" value="MFS"/>
</dbReference>
<feature type="transmembrane region" description="Helical" evidence="6">
    <location>
        <begin position="189"/>
        <end position="207"/>
    </location>
</feature>
<keyword evidence="4 6" id="KW-1133">Transmembrane helix</keyword>
<evidence type="ECO:0000313" key="8">
    <source>
        <dbReference type="EMBL" id="SHE45755.1"/>
    </source>
</evidence>
<comment type="subcellular location">
    <subcellularLocation>
        <location evidence="1">Cell membrane</location>
        <topology evidence="1">Multi-pass membrane protein</topology>
    </subcellularLocation>
</comment>
<dbReference type="AlphaFoldDB" id="A0A1M4TMY6"/>
<reference evidence="8 9" key="1">
    <citation type="submission" date="2016-11" db="EMBL/GenBank/DDBJ databases">
        <authorList>
            <person name="Jaros S."/>
            <person name="Januszkiewicz K."/>
            <person name="Wedrychowicz H."/>
        </authorList>
    </citation>
    <scope>NUCLEOTIDE SEQUENCE [LARGE SCALE GENOMIC DNA]</scope>
    <source>
        <strain evidence="8 9">DSM 2631</strain>
    </source>
</reference>
<keyword evidence="3 6" id="KW-0812">Transmembrane</keyword>
<evidence type="ECO:0000256" key="5">
    <source>
        <dbReference type="ARBA" id="ARBA00023136"/>
    </source>
</evidence>
<dbReference type="PANTHER" id="PTHR23520:SF5">
    <property type="entry name" value="TRANSPORTER, PUTATIVE (AFU_ORTHOLOGUE AFUA_3G04000)-RELATED"/>
    <property type="match status" value="1"/>
</dbReference>
<dbReference type="SUPFAM" id="SSF103473">
    <property type="entry name" value="MFS general substrate transporter"/>
    <property type="match status" value="1"/>
</dbReference>
<evidence type="ECO:0000256" key="2">
    <source>
        <dbReference type="ARBA" id="ARBA00022448"/>
    </source>
</evidence>
<feature type="transmembrane region" description="Helical" evidence="6">
    <location>
        <begin position="116"/>
        <end position="138"/>
    </location>
</feature>
<name>A0A1M4TMY6_9CLOT</name>
<dbReference type="Gene3D" id="1.20.1250.20">
    <property type="entry name" value="MFS general substrate transporter like domains"/>
    <property type="match status" value="2"/>
</dbReference>
<dbReference type="STRING" id="1533.SAMN05443638_10325"/>
<organism evidence="8 9">
    <name type="scientific">Clostridium fallax</name>
    <dbReference type="NCBI Taxonomy" id="1533"/>
    <lineage>
        <taxon>Bacteria</taxon>
        <taxon>Bacillati</taxon>
        <taxon>Bacillota</taxon>
        <taxon>Clostridia</taxon>
        <taxon>Eubacteriales</taxon>
        <taxon>Clostridiaceae</taxon>
        <taxon>Clostridium</taxon>
    </lineage>
</organism>
<dbReference type="GO" id="GO:0022857">
    <property type="term" value="F:transmembrane transporter activity"/>
    <property type="evidence" value="ECO:0007669"/>
    <property type="project" value="InterPro"/>
</dbReference>
<dbReference type="EMBL" id="FQVM01000003">
    <property type="protein sequence ID" value="SHE45755.1"/>
    <property type="molecule type" value="Genomic_DNA"/>
</dbReference>
<feature type="transmembrane region" description="Helical" evidence="6">
    <location>
        <begin position="92"/>
        <end position="110"/>
    </location>
</feature>
<dbReference type="Proteomes" id="UP000184035">
    <property type="component" value="Unassembled WGS sequence"/>
</dbReference>
<dbReference type="GO" id="GO:0005886">
    <property type="term" value="C:plasma membrane"/>
    <property type="evidence" value="ECO:0007669"/>
    <property type="project" value="UniProtKB-SubCell"/>
</dbReference>
<evidence type="ECO:0000259" key="7">
    <source>
        <dbReference type="PROSITE" id="PS50850"/>
    </source>
</evidence>
<feature type="transmembrane region" description="Helical" evidence="6">
    <location>
        <begin position="393"/>
        <end position="411"/>
    </location>
</feature>
<feature type="transmembrane region" description="Helical" evidence="6">
    <location>
        <begin position="64"/>
        <end position="85"/>
    </location>
</feature>
<keyword evidence="9" id="KW-1185">Reference proteome</keyword>
<feature type="transmembrane region" description="Helical" evidence="6">
    <location>
        <begin position="270"/>
        <end position="289"/>
    </location>
</feature>
<accession>A0A1M4TMY6</accession>
<feature type="domain" description="Major facilitator superfamily (MFS) profile" evidence="7">
    <location>
        <begin position="26"/>
        <end position="415"/>
    </location>
</feature>
<protein>
    <submittedName>
        <fullName evidence="8">Predicted arabinose efflux permease, MFS family</fullName>
    </submittedName>
</protein>
<dbReference type="PROSITE" id="PS50850">
    <property type="entry name" value="MFS"/>
    <property type="match status" value="1"/>
</dbReference>
<proteinExistence type="predicted"/>
<keyword evidence="5 6" id="KW-0472">Membrane</keyword>
<evidence type="ECO:0000313" key="9">
    <source>
        <dbReference type="Proteomes" id="UP000184035"/>
    </source>
</evidence>
<dbReference type="PANTHER" id="PTHR23520">
    <property type="entry name" value="TRANSPORTER, PUTATIVE (AFU_ORTHOLOGUE AFUA_3G04000)-RELATED"/>
    <property type="match status" value="1"/>
</dbReference>
<dbReference type="Pfam" id="PF07690">
    <property type="entry name" value="MFS_1"/>
    <property type="match status" value="2"/>
</dbReference>
<evidence type="ECO:0000256" key="3">
    <source>
        <dbReference type="ARBA" id="ARBA00022692"/>
    </source>
</evidence>
<dbReference type="OrthoDB" id="9810492at2"/>